<feature type="region of interest" description="Disordered" evidence="1">
    <location>
        <begin position="102"/>
        <end position="138"/>
    </location>
</feature>
<dbReference type="OrthoDB" id="3544487at2759"/>
<comment type="caution">
    <text evidence="2">The sequence shown here is derived from an EMBL/GenBank/DDBJ whole genome shotgun (WGS) entry which is preliminary data.</text>
</comment>
<dbReference type="PANTHER" id="PTHR37535">
    <property type="entry name" value="FLUG DOMAIN PROTEIN"/>
    <property type="match status" value="1"/>
</dbReference>
<accession>A0A232LQ82</accession>
<evidence type="ECO:0000313" key="2">
    <source>
        <dbReference type="EMBL" id="OXV06315.1"/>
    </source>
</evidence>
<dbReference type="PANTHER" id="PTHR37535:SF2">
    <property type="entry name" value="FINGER DOMAIN PROTEIN, PUTATIVE (AFU_ORTHOLOGUE AFUA_6G09300)-RELATED"/>
    <property type="match status" value="1"/>
</dbReference>
<name>A0A232LQ82_9EURO</name>
<feature type="region of interest" description="Disordered" evidence="1">
    <location>
        <begin position="1"/>
        <end position="44"/>
    </location>
</feature>
<organism evidence="2 3">
    <name type="scientific">Elaphomyces granulatus</name>
    <dbReference type="NCBI Taxonomy" id="519963"/>
    <lineage>
        <taxon>Eukaryota</taxon>
        <taxon>Fungi</taxon>
        <taxon>Dikarya</taxon>
        <taxon>Ascomycota</taxon>
        <taxon>Pezizomycotina</taxon>
        <taxon>Eurotiomycetes</taxon>
        <taxon>Eurotiomycetidae</taxon>
        <taxon>Eurotiales</taxon>
        <taxon>Elaphomycetaceae</taxon>
        <taxon>Elaphomyces</taxon>
    </lineage>
</organism>
<evidence type="ECO:0000313" key="3">
    <source>
        <dbReference type="Proteomes" id="UP000243515"/>
    </source>
</evidence>
<reference evidence="2 3" key="1">
    <citation type="journal article" date="2015" name="Environ. Microbiol.">
        <title>Metagenome sequence of Elaphomyces granulatus from sporocarp tissue reveals Ascomycota ectomycorrhizal fingerprints of genome expansion and a Proteobacteria-rich microbiome.</title>
        <authorList>
            <person name="Quandt C.A."/>
            <person name="Kohler A."/>
            <person name="Hesse C.N."/>
            <person name="Sharpton T.J."/>
            <person name="Martin F."/>
            <person name="Spatafora J.W."/>
        </authorList>
    </citation>
    <scope>NUCLEOTIDE SEQUENCE [LARGE SCALE GENOMIC DNA]</scope>
    <source>
        <strain evidence="2 3">OSC145934</strain>
    </source>
</reference>
<dbReference type="Pfam" id="PF11917">
    <property type="entry name" value="DUF3435"/>
    <property type="match status" value="1"/>
</dbReference>
<proteinExistence type="predicted"/>
<sequence>MARRPQKAKYQSSNDSDDSDRESTEDSRYDTDLMEPEDEEANFDETIYTEEDYGKGTTALLDRVEEKWSQLGSQSPTWKNWKAASRHQVQELVGHILESIPPSLRKGNFQQDRKTNEPPNASTTKKHKLSLKGHDKPPMGVEDLAKVVETTISTTEKKFGHGRHRIELGLFLQLADIGSLLRDPQGGPHRIVIEFTKEWLGVKDANTYILPEIIFDPSLVLSPHVFLLGLLFADRAFDRVDGEEVLVSANQLPRLRILDGCNELRLQLDPKLDDIPIFRMSERTLQGIGISPNRPLPYSTLESWVKKIGAVTGFRQITRTACAGLILFADYEKNSFFVQKIRSGVRGRRPICVNLSFSPCGSMLRVAKVEAAFQPATAAEEEQQPLQCCEGNSPYTKQRTLCLKLHVVILRPSEKNPTRSWPTLVGSATLDLGYGVRAVVHQAPFAFTWEPDFLFVTVSSSRLRVYRVDLAELLARGRDSLSAKHRAAGSKNASGSGSCTRPLIHTPQETIFLPRSARTRTVQYLPLVHQAETSENGKSAVVIGPRYGKHPRPGFRVYLTPEDLGDWIDLATKADDEARLLAPQQRLEGPYEDFNLEEDCDIIPCDY</sequence>
<dbReference type="AlphaFoldDB" id="A0A232LQ82"/>
<keyword evidence="3" id="KW-1185">Reference proteome</keyword>
<protein>
    <submittedName>
        <fullName evidence="2">Uncharacterized protein</fullName>
    </submittedName>
</protein>
<feature type="compositionally biased region" description="Acidic residues" evidence="1">
    <location>
        <begin position="32"/>
        <end position="44"/>
    </location>
</feature>
<dbReference type="EMBL" id="NPHW01005886">
    <property type="protein sequence ID" value="OXV06315.1"/>
    <property type="molecule type" value="Genomic_DNA"/>
</dbReference>
<evidence type="ECO:0000256" key="1">
    <source>
        <dbReference type="SAM" id="MobiDB-lite"/>
    </source>
</evidence>
<dbReference type="Proteomes" id="UP000243515">
    <property type="component" value="Unassembled WGS sequence"/>
</dbReference>
<gene>
    <name evidence="2" type="ORF">Egran_05917</name>
</gene>
<feature type="compositionally biased region" description="Basic and acidic residues" evidence="1">
    <location>
        <begin position="21"/>
        <end position="31"/>
    </location>
</feature>
<dbReference type="InterPro" id="IPR021842">
    <property type="entry name" value="DUF3435"/>
</dbReference>